<evidence type="ECO:0000313" key="2">
    <source>
        <dbReference type="EMBL" id="APA97004.1"/>
    </source>
</evidence>
<feature type="region of interest" description="Disordered" evidence="1">
    <location>
        <begin position="107"/>
        <end position="132"/>
    </location>
</feature>
<proteinExistence type="predicted"/>
<name>A0ABC8AS57_9NOCA</name>
<dbReference type="Proteomes" id="UP000180166">
    <property type="component" value="Chromosome"/>
</dbReference>
<dbReference type="KEGG" id="nsr:NS506_02945"/>
<dbReference type="EMBL" id="CP017839">
    <property type="protein sequence ID" value="APA97004.1"/>
    <property type="molecule type" value="Genomic_DNA"/>
</dbReference>
<evidence type="ECO:0000256" key="1">
    <source>
        <dbReference type="SAM" id="MobiDB-lite"/>
    </source>
</evidence>
<organism evidence="2 3">
    <name type="scientific">Nocardia seriolae</name>
    <dbReference type="NCBI Taxonomy" id="37332"/>
    <lineage>
        <taxon>Bacteria</taxon>
        <taxon>Bacillati</taxon>
        <taxon>Actinomycetota</taxon>
        <taxon>Actinomycetes</taxon>
        <taxon>Mycobacteriales</taxon>
        <taxon>Nocardiaceae</taxon>
        <taxon>Nocardia</taxon>
    </lineage>
</organism>
<evidence type="ECO:0000313" key="3">
    <source>
        <dbReference type="Proteomes" id="UP000180166"/>
    </source>
</evidence>
<evidence type="ECO:0008006" key="4">
    <source>
        <dbReference type="Google" id="ProtNLM"/>
    </source>
</evidence>
<protein>
    <recommendedName>
        <fullName evidence="4">XRE family transcriptional regulator</fullName>
    </recommendedName>
</protein>
<reference evidence="2 3" key="1">
    <citation type="submission" date="2016-10" db="EMBL/GenBank/DDBJ databases">
        <title>Genome sequence of Nocardia seriolae strain EM150506, isolated from Anguila japonica.</title>
        <authorList>
            <person name="Han H.-J."/>
        </authorList>
    </citation>
    <scope>NUCLEOTIDE SEQUENCE [LARGE SCALE GENOMIC DNA]</scope>
    <source>
        <strain evidence="2 3">EM150506</strain>
    </source>
</reference>
<sequence length="132" mass="14415">MPRTWGGPCENHRVHDQLKQRIEELTGGDSTRAMAVVTGIPQATLARHLALPTPPVETLIEIARAYSANPVEVQVVAGIITEAEAQRAGSGSAIRQATTRQLLTELLRRDKEAEESARRKPSRGEAGARLFR</sequence>
<dbReference type="AlphaFoldDB" id="A0ABC8AS57"/>
<feature type="compositionally biased region" description="Basic and acidic residues" evidence="1">
    <location>
        <begin position="107"/>
        <end position="118"/>
    </location>
</feature>
<gene>
    <name evidence="2" type="ORF">NS506_02945</name>
</gene>
<accession>A0ABC8AS57</accession>